<reference evidence="2 3" key="1">
    <citation type="journal article" date="2021" name="BMC Genomics">
        <title>Datura genome reveals duplications of psychoactive alkaloid biosynthetic genes and high mutation rate following tissue culture.</title>
        <authorList>
            <person name="Rajewski A."/>
            <person name="Carter-House D."/>
            <person name="Stajich J."/>
            <person name="Litt A."/>
        </authorList>
    </citation>
    <scope>NUCLEOTIDE SEQUENCE [LARGE SCALE GENOMIC DNA]</scope>
    <source>
        <strain evidence="2">AR-01</strain>
    </source>
</reference>
<gene>
    <name evidence="2" type="ORF">HAX54_004321</name>
</gene>
<protein>
    <submittedName>
        <fullName evidence="2">Uncharacterized protein</fullName>
    </submittedName>
</protein>
<sequence>NLVRVPQWRQDSNSLEVRWRFAEYAVGGTQGHKFMDCPVRESSGTTRPTRSVAGSYAPAGLSGPGAQLGQGPGRGEAATLDYSYPHPRVFALDSQRVTEPPAGNMSGIYGIIGIFLSDPLFYKLVG</sequence>
<evidence type="ECO:0000313" key="3">
    <source>
        <dbReference type="Proteomes" id="UP000823775"/>
    </source>
</evidence>
<proteinExistence type="predicted"/>
<keyword evidence="3" id="KW-1185">Reference proteome</keyword>
<evidence type="ECO:0000256" key="1">
    <source>
        <dbReference type="SAM" id="MobiDB-lite"/>
    </source>
</evidence>
<dbReference type="EMBL" id="JACEIK010000012">
    <property type="protein sequence ID" value="MCD7446333.1"/>
    <property type="molecule type" value="Genomic_DNA"/>
</dbReference>
<organism evidence="2 3">
    <name type="scientific">Datura stramonium</name>
    <name type="common">Jimsonweed</name>
    <name type="synonym">Common thornapple</name>
    <dbReference type="NCBI Taxonomy" id="4076"/>
    <lineage>
        <taxon>Eukaryota</taxon>
        <taxon>Viridiplantae</taxon>
        <taxon>Streptophyta</taxon>
        <taxon>Embryophyta</taxon>
        <taxon>Tracheophyta</taxon>
        <taxon>Spermatophyta</taxon>
        <taxon>Magnoliopsida</taxon>
        <taxon>eudicotyledons</taxon>
        <taxon>Gunneridae</taxon>
        <taxon>Pentapetalae</taxon>
        <taxon>asterids</taxon>
        <taxon>lamiids</taxon>
        <taxon>Solanales</taxon>
        <taxon>Solanaceae</taxon>
        <taxon>Solanoideae</taxon>
        <taxon>Datureae</taxon>
        <taxon>Datura</taxon>
    </lineage>
</organism>
<comment type="caution">
    <text evidence="2">The sequence shown here is derived from an EMBL/GenBank/DDBJ whole genome shotgun (WGS) entry which is preliminary data.</text>
</comment>
<evidence type="ECO:0000313" key="2">
    <source>
        <dbReference type="EMBL" id="MCD7446333.1"/>
    </source>
</evidence>
<dbReference type="Proteomes" id="UP000823775">
    <property type="component" value="Unassembled WGS sequence"/>
</dbReference>
<feature type="region of interest" description="Disordered" evidence="1">
    <location>
        <begin position="36"/>
        <end position="78"/>
    </location>
</feature>
<feature type="compositionally biased region" description="Gly residues" evidence="1">
    <location>
        <begin position="62"/>
        <end position="74"/>
    </location>
</feature>
<feature type="non-terminal residue" evidence="2">
    <location>
        <position position="1"/>
    </location>
</feature>
<accession>A0ABS8RHP2</accession>
<name>A0ABS8RHP2_DATST</name>